<dbReference type="STRING" id="1379.HMPREF3186_00724"/>
<dbReference type="InterPro" id="IPR054612">
    <property type="entry name" value="Phage_capsid-like_C"/>
</dbReference>
<dbReference type="OrthoDB" id="2043141at2"/>
<dbReference type="RefSeq" id="WP_060913948.1">
    <property type="nucleotide sequence ID" value="NZ_KQ959948.1"/>
</dbReference>
<evidence type="ECO:0000313" key="4">
    <source>
        <dbReference type="Proteomes" id="UP000070355"/>
    </source>
</evidence>
<dbReference type="SUPFAM" id="SSF56563">
    <property type="entry name" value="Major capsid protein gp5"/>
    <property type="match status" value="1"/>
</dbReference>
<feature type="domain" description="Phage capsid-like C-terminal" evidence="2">
    <location>
        <begin position="92"/>
        <end position="237"/>
    </location>
</feature>
<comment type="caution">
    <text evidence="3">The sequence shown here is derived from an EMBL/GenBank/DDBJ whole genome shotgun (WGS) entry which is preliminary data.</text>
</comment>
<organism evidence="3 4">
    <name type="scientific">Gemella haemolysans</name>
    <dbReference type="NCBI Taxonomy" id="1379"/>
    <lineage>
        <taxon>Bacteria</taxon>
        <taxon>Bacillati</taxon>
        <taxon>Bacillota</taxon>
        <taxon>Bacilli</taxon>
        <taxon>Bacillales</taxon>
        <taxon>Gemellaceae</taxon>
        <taxon>Gemella</taxon>
    </lineage>
</organism>
<reference evidence="4" key="1">
    <citation type="submission" date="2016-01" db="EMBL/GenBank/DDBJ databases">
        <authorList>
            <person name="Mitreva M."/>
            <person name="Pepin K.H."/>
            <person name="Mihindukulasuriya K.A."/>
            <person name="Fulton R."/>
            <person name="Fronick C."/>
            <person name="O'Laughlin M."/>
            <person name="Miner T."/>
            <person name="Herter B."/>
            <person name="Rosa B.A."/>
            <person name="Cordes M."/>
            <person name="Tomlinson C."/>
            <person name="Wollam A."/>
            <person name="Palsikar V.B."/>
            <person name="Mardis E.R."/>
            <person name="Wilson R.K."/>
        </authorList>
    </citation>
    <scope>NUCLEOTIDE SEQUENCE [LARGE SCALE GENOMIC DNA]</scope>
    <source>
        <strain evidence="4">DNF01167</strain>
    </source>
</reference>
<protein>
    <recommendedName>
        <fullName evidence="2">Phage capsid-like C-terminal domain-containing protein</fullName>
    </recommendedName>
</protein>
<evidence type="ECO:0000259" key="2">
    <source>
        <dbReference type="Pfam" id="PF05065"/>
    </source>
</evidence>
<proteinExistence type="predicted"/>
<dbReference type="NCBIfam" id="TIGR01554">
    <property type="entry name" value="major_cap_HK97"/>
    <property type="match status" value="1"/>
</dbReference>
<dbReference type="Proteomes" id="UP000070355">
    <property type="component" value="Unassembled WGS sequence"/>
</dbReference>
<dbReference type="InterPro" id="IPR024455">
    <property type="entry name" value="Phage_capsid"/>
</dbReference>
<dbReference type="PATRIC" id="fig|1379.3.peg.703"/>
<dbReference type="EMBL" id="LSDC01000047">
    <property type="protein sequence ID" value="KXB60964.1"/>
    <property type="molecule type" value="Genomic_DNA"/>
</dbReference>
<dbReference type="AlphaFoldDB" id="A0A133ZZU8"/>
<evidence type="ECO:0000256" key="1">
    <source>
        <dbReference type="ARBA" id="ARBA00004328"/>
    </source>
</evidence>
<accession>A0A133ZZU8</accession>
<name>A0A133ZZU8_9BACL</name>
<gene>
    <name evidence="3" type="ORF">HMPREF3186_00724</name>
</gene>
<dbReference type="Pfam" id="PF05065">
    <property type="entry name" value="Phage_capsid"/>
    <property type="match status" value="1"/>
</dbReference>
<comment type="subcellular location">
    <subcellularLocation>
        <location evidence="1">Virion</location>
    </subcellularLocation>
</comment>
<sequence>MTIKFKNFEEKKRLYADSVLNNESKETQSKAFDDMMSTMVDEIRDDILSNVNTNNMDNVILSNRGQQVLTSEELKFFNAVIEQGGFKEHDILPKTTQERVFDDLVKEHPLLAKLGLENYGAITEFIYGNPEGAAVWGELFGGIQGNLNANFRKEKIGQYKLTAFFAVSNDMLSLGPVWVEKYVRTFLVEALKVALEKAFILGDGKSQPIGLNRDLLAAVTQGQYAEKASAGTLTFKDTKTIIAEIAGVHKNLAKYKRLKKDGVTEEDEFQARNIAGKVVMLINPFEYYDIMARATVQNASGTFITALPFNPTIIESIFVPTGKVIFFVEGEYLAITAGSFGISQFKETLAMEDATLYITKMYANGKPKDNYAAQVYNLNITPLA</sequence>
<evidence type="ECO:0000313" key="3">
    <source>
        <dbReference type="EMBL" id="KXB60964.1"/>
    </source>
</evidence>